<dbReference type="EMBL" id="JAPEVB010000008">
    <property type="protein sequence ID" value="KAJ4385307.1"/>
    <property type="molecule type" value="Genomic_DNA"/>
</dbReference>
<dbReference type="Proteomes" id="UP001140453">
    <property type="component" value="Unassembled WGS sequence"/>
</dbReference>
<dbReference type="AlphaFoldDB" id="A0A9W9CSM9"/>
<gene>
    <name evidence="2" type="ORF">N0V93_010368</name>
</gene>
<reference evidence="2" key="1">
    <citation type="submission" date="2022-10" db="EMBL/GenBank/DDBJ databases">
        <title>Tapping the CABI collections for fungal endophytes: first genome assemblies for Collariella, Neodidymelliopsis, Ascochyta clinopodiicola, Didymella pomorum, Didymosphaeria variabile, Neocosmospora piperis and Neocucurbitaria cava.</title>
        <authorList>
            <person name="Hill R."/>
        </authorList>
    </citation>
    <scope>NUCLEOTIDE SEQUENCE</scope>
    <source>
        <strain evidence="2">IMI 355082</strain>
    </source>
</reference>
<evidence type="ECO:0000313" key="3">
    <source>
        <dbReference type="Proteomes" id="UP001140453"/>
    </source>
</evidence>
<comment type="caution">
    <text evidence="2">The sequence shown here is derived from an EMBL/GenBank/DDBJ whole genome shotgun (WGS) entry which is preliminary data.</text>
</comment>
<protein>
    <submittedName>
        <fullName evidence="2">Uncharacterized protein</fullName>
    </submittedName>
</protein>
<name>A0A9W9CSM9_9PEZI</name>
<feature type="region of interest" description="Disordered" evidence="1">
    <location>
        <begin position="138"/>
        <end position="160"/>
    </location>
</feature>
<evidence type="ECO:0000313" key="2">
    <source>
        <dbReference type="EMBL" id="KAJ4385307.1"/>
    </source>
</evidence>
<feature type="compositionally biased region" description="Basic and acidic residues" evidence="1">
    <location>
        <begin position="142"/>
        <end position="160"/>
    </location>
</feature>
<proteinExistence type="predicted"/>
<organism evidence="2 3">
    <name type="scientific">Gnomoniopsis smithogilvyi</name>
    <dbReference type="NCBI Taxonomy" id="1191159"/>
    <lineage>
        <taxon>Eukaryota</taxon>
        <taxon>Fungi</taxon>
        <taxon>Dikarya</taxon>
        <taxon>Ascomycota</taxon>
        <taxon>Pezizomycotina</taxon>
        <taxon>Sordariomycetes</taxon>
        <taxon>Sordariomycetidae</taxon>
        <taxon>Diaporthales</taxon>
        <taxon>Gnomoniaceae</taxon>
        <taxon>Gnomoniopsis</taxon>
    </lineage>
</organism>
<keyword evidence="3" id="KW-1185">Reference proteome</keyword>
<evidence type="ECO:0000256" key="1">
    <source>
        <dbReference type="SAM" id="MobiDB-lite"/>
    </source>
</evidence>
<accession>A0A9W9CSM9</accession>
<sequence>MARLDCKDIDSSPNIKKDELINSYFNTAECKEETLGIEEMRKSINTVQEPAGEATPSYWQTEISNARRQAQEALEGQQAAEKERELIRAEYEAVLDRCGELQAELSQLRAEQNQEKQQQQERLQAQISLLEHEKASMQLAAKHREEKFSRAVQKRDEAERERGEALEEMYSVMDRCDELKQKLRVAQTYLPEAVP</sequence>